<evidence type="ECO:0000313" key="1">
    <source>
        <dbReference type="EMBL" id="MDY0407228.1"/>
    </source>
</evidence>
<organism evidence="1 2">
    <name type="scientific">Tigheibacillus jepli</name>
    <dbReference type="NCBI Taxonomy" id="3035914"/>
    <lineage>
        <taxon>Bacteria</taxon>
        <taxon>Bacillati</taxon>
        <taxon>Bacillota</taxon>
        <taxon>Bacilli</taxon>
        <taxon>Bacillales</taxon>
        <taxon>Bacillaceae</taxon>
        <taxon>Tigheibacillus</taxon>
    </lineage>
</organism>
<name>A0ABU5CP43_9BACI</name>
<keyword evidence="2" id="KW-1185">Reference proteome</keyword>
<dbReference type="Pfam" id="PF13289">
    <property type="entry name" value="SIR2_2"/>
    <property type="match status" value="1"/>
</dbReference>
<evidence type="ECO:0000313" key="2">
    <source>
        <dbReference type="Proteomes" id="UP001228376"/>
    </source>
</evidence>
<dbReference type="PROSITE" id="PS51257">
    <property type="entry name" value="PROKAR_LIPOPROTEIN"/>
    <property type="match status" value="1"/>
</dbReference>
<protein>
    <submittedName>
        <fullName evidence="1">SIR2 family protein</fullName>
    </submittedName>
</protein>
<sequence>MSLRYDEIKRNLQNFFSEGSLTVVGSGLSCAEGIPGMGGLASELLQKVPNNINVEGNSTWSSIVNSLENDKGLEETLLKHKPDEELEDVILDITSRYIRNAEKDVIDNVIAGHKELRFSKYLRKMHIPNTGLPIITTNYDRLIEVSSELVGIPVDNMFFGRSIASLNEKESNLSFCKAIKSKSRNKVQLSYHRRIKIFKPHGCLGWFDYNGSPISTFLNLKAKNLIITPGLNKFRVGYEQPFDIHREKANKAIDEATKFIIIGYGFNDDHLETHLLHQIKQGSAYINYY</sequence>
<reference evidence="1 2" key="1">
    <citation type="submission" date="2023-10" db="EMBL/GenBank/DDBJ databases">
        <title>179-bfca-hs.</title>
        <authorList>
            <person name="Miliotis G."/>
            <person name="Sengupta P."/>
            <person name="Hameed A."/>
            <person name="Chuvochina M."/>
            <person name="Mcdonagh F."/>
            <person name="Simpson A.C."/>
            <person name="Singh N.K."/>
            <person name="Rekha P.D."/>
            <person name="Raman K."/>
            <person name="Hugenholtz P."/>
            <person name="Venkateswaran K."/>
        </authorList>
    </citation>
    <scope>NUCLEOTIDE SEQUENCE [LARGE SCALE GENOMIC DNA]</scope>
    <source>
        <strain evidence="1 2">179-BFC-A-HS</strain>
    </source>
</reference>
<dbReference type="SUPFAM" id="SSF52467">
    <property type="entry name" value="DHS-like NAD/FAD-binding domain"/>
    <property type="match status" value="1"/>
</dbReference>
<proteinExistence type="predicted"/>
<dbReference type="Proteomes" id="UP001228376">
    <property type="component" value="Unassembled WGS sequence"/>
</dbReference>
<gene>
    <name evidence="1" type="ORF">P5G51_019510</name>
</gene>
<dbReference type="EMBL" id="JAROCA020000003">
    <property type="protein sequence ID" value="MDY0407228.1"/>
    <property type="molecule type" value="Genomic_DNA"/>
</dbReference>
<comment type="caution">
    <text evidence="1">The sequence shown here is derived from an EMBL/GenBank/DDBJ whole genome shotgun (WGS) entry which is preliminary data.</text>
</comment>
<dbReference type="InterPro" id="IPR029035">
    <property type="entry name" value="DHS-like_NAD/FAD-binding_dom"/>
</dbReference>
<dbReference type="RefSeq" id="WP_320385199.1">
    <property type="nucleotide sequence ID" value="NZ_JAROCA020000003.1"/>
</dbReference>
<accession>A0ABU5CP43</accession>